<organism evidence="1 2">
    <name type="scientific">Novipirellula herctigrandis</name>
    <dbReference type="NCBI Taxonomy" id="2527986"/>
    <lineage>
        <taxon>Bacteria</taxon>
        <taxon>Pseudomonadati</taxon>
        <taxon>Planctomycetota</taxon>
        <taxon>Planctomycetia</taxon>
        <taxon>Pirellulales</taxon>
        <taxon>Pirellulaceae</taxon>
        <taxon>Novipirellula</taxon>
    </lineage>
</organism>
<evidence type="ECO:0000313" key="1">
    <source>
        <dbReference type="EMBL" id="TWT83452.1"/>
    </source>
</evidence>
<dbReference type="AlphaFoldDB" id="A0A5C5Z827"/>
<dbReference type="EMBL" id="SJPJ01000001">
    <property type="protein sequence ID" value="TWT83452.1"/>
    <property type="molecule type" value="Genomic_DNA"/>
</dbReference>
<name>A0A5C5Z827_9BACT</name>
<proteinExistence type="predicted"/>
<keyword evidence="2" id="KW-1185">Reference proteome</keyword>
<accession>A0A5C5Z827</accession>
<dbReference type="Proteomes" id="UP000315010">
    <property type="component" value="Unassembled WGS sequence"/>
</dbReference>
<reference evidence="1 2" key="1">
    <citation type="submission" date="2019-02" db="EMBL/GenBank/DDBJ databases">
        <title>Deep-cultivation of Planctomycetes and their phenomic and genomic characterization uncovers novel biology.</title>
        <authorList>
            <person name="Wiegand S."/>
            <person name="Jogler M."/>
            <person name="Boedeker C."/>
            <person name="Pinto D."/>
            <person name="Vollmers J."/>
            <person name="Rivas-Marin E."/>
            <person name="Kohn T."/>
            <person name="Peeters S.H."/>
            <person name="Heuer A."/>
            <person name="Rast P."/>
            <person name="Oberbeckmann S."/>
            <person name="Bunk B."/>
            <person name="Jeske O."/>
            <person name="Meyerdierks A."/>
            <person name="Storesund J.E."/>
            <person name="Kallscheuer N."/>
            <person name="Luecker S."/>
            <person name="Lage O.M."/>
            <person name="Pohl T."/>
            <person name="Merkel B.J."/>
            <person name="Hornburger P."/>
            <person name="Mueller R.-W."/>
            <person name="Bruemmer F."/>
            <person name="Labrenz M."/>
            <person name="Spormann A.M."/>
            <person name="Op Den Camp H."/>
            <person name="Overmann J."/>
            <person name="Amann R."/>
            <person name="Jetten M.S.M."/>
            <person name="Mascher T."/>
            <person name="Medema M.H."/>
            <person name="Devos D.P."/>
            <person name="Kaster A.-K."/>
            <person name="Ovreas L."/>
            <person name="Rohde M."/>
            <person name="Galperin M.Y."/>
            <person name="Jogler C."/>
        </authorList>
    </citation>
    <scope>NUCLEOTIDE SEQUENCE [LARGE SCALE GENOMIC DNA]</scope>
    <source>
        <strain evidence="1 2">CA13</strain>
    </source>
</reference>
<dbReference type="RefSeq" id="WP_419194718.1">
    <property type="nucleotide sequence ID" value="NZ_SJPJ01000001.1"/>
</dbReference>
<protein>
    <submittedName>
        <fullName evidence="1">Uncharacterized protein</fullName>
    </submittedName>
</protein>
<evidence type="ECO:0000313" key="2">
    <source>
        <dbReference type="Proteomes" id="UP000315010"/>
    </source>
</evidence>
<gene>
    <name evidence="1" type="ORF">CA13_49170</name>
</gene>
<sequence length="56" mass="6119">MTFSHSLLLVASLLLVGTVVGCGQPEPFVIEHQETITPTQEAQQQTAYENQMSSDI</sequence>
<comment type="caution">
    <text evidence="1">The sequence shown here is derived from an EMBL/GenBank/DDBJ whole genome shotgun (WGS) entry which is preliminary data.</text>
</comment>